<feature type="transmembrane region" description="Helical" evidence="1">
    <location>
        <begin position="124"/>
        <end position="151"/>
    </location>
</feature>
<evidence type="ECO:0000259" key="2">
    <source>
        <dbReference type="Pfam" id="PF09335"/>
    </source>
</evidence>
<protein>
    <submittedName>
        <fullName evidence="3">TVP38/TMEM64 family protein</fullName>
    </submittedName>
</protein>
<reference evidence="4" key="1">
    <citation type="submission" date="2020-06" db="EMBL/GenBank/DDBJ databases">
        <title>REHAB project genomes.</title>
        <authorList>
            <person name="Shaw L.P."/>
        </authorList>
    </citation>
    <scope>NUCLEOTIDE SEQUENCE [LARGE SCALE GENOMIC DNA]</scope>
    <source>
        <strain evidence="4">RHBSTW-00938</strain>
    </source>
</reference>
<feature type="domain" description="VTT" evidence="2">
    <location>
        <begin position="39"/>
        <end position="155"/>
    </location>
</feature>
<sequence>MTRLFSHLHDLQLLILHSGSAGYALYILLFIIATLCLMPGSALVIVGGMIFGPWLGTLLSLIAATVASSLSFLLARWLGREALQRYCGHHAVFQAFERGIARSGCDFLIFTRLVPLFPYNLQNYAYGLTAIPFWSFTFISTIATLPGLFIYTFMASELASDGITLAFIGKLSIAGLMLFVLTQAARRYGRYKRISVATSAVSDKNG</sequence>
<feature type="transmembrane region" description="Helical" evidence="1">
    <location>
        <begin position="163"/>
        <end position="185"/>
    </location>
</feature>
<keyword evidence="1" id="KW-1133">Transmembrane helix</keyword>
<dbReference type="EMBL" id="CP055904">
    <property type="protein sequence ID" value="QMR42738.1"/>
    <property type="molecule type" value="Genomic_DNA"/>
</dbReference>
<accession>A0AAP9R1A9</accession>
<dbReference type="PANTHER" id="PTHR46826:SF1">
    <property type="entry name" value="TVP38_TMEM64 FAMILY MEMBRANE PROTEIN YDJX"/>
    <property type="match status" value="1"/>
</dbReference>
<evidence type="ECO:0000313" key="3">
    <source>
        <dbReference type="EMBL" id="QMR42738.1"/>
    </source>
</evidence>
<proteinExistence type="predicted"/>
<dbReference type="Proteomes" id="UP000514462">
    <property type="component" value="Chromosome"/>
</dbReference>
<dbReference type="GO" id="GO:0005886">
    <property type="term" value="C:plasma membrane"/>
    <property type="evidence" value="ECO:0007669"/>
    <property type="project" value="UniProtKB-ARBA"/>
</dbReference>
<feature type="transmembrane region" description="Helical" evidence="1">
    <location>
        <begin position="21"/>
        <end position="45"/>
    </location>
</feature>
<dbReference type="InterPro" id="IPR053240">
    <property type="entry name" value="VTT_domain"/>
</dbReference>
<keyword evidence="1" id="KW-0812">Transmembrane</keyword>
<gene>
    <name evidence="3" type="ORF">HV331_21090</name>
</gene>
<evidence type="ECO:0000256" key="1">
    <source>
        <dbReference type="SAM" id="Phobius"/>
    </source>
</evidence>
<keyword evidence="1" id="KW-0472">Membrane</keyword>
<dbReference type="PANTHER" id="PTHR46826">
    <property type="match status" value="1"/>
</dbReference>
<name>A0AAP9R1A9_KLEAE</name>
<dbReference type="InterPro" id="IPR032816">
    <property type="entry name" value="VTT_dom"/>
</dbReference>
<evidence type="ECO:0000313" key="4">
    <source>
        <dbReference type="Proteomes" id="UP000514462"/>
    </source>
</evidence>
<dbReference type="Pfam" id="PF09335">
    <property type="entry name" value="VTT_dom"/>
    <property type="match status" value="1"/>
</dbReference>
<organism evidence="3 4">
    <name type="scientific">Klebsiella aerogenes</name>
    <name type="common">Enterobacter aerogenes</name>
    <dbReference type="NCBI Taxonomy" id="548"/>
    <lineage>
        <taxon>Bacteria</taxon>
        <taxon>Pseudomonadati</taxon>
        <taxon>Pseudomonadota</taxon>
        <taxon>Gammaproteobacteria</taxon>
        <taxon>Enterobacterales</taxon>
        <taxon>Enterobacteriaceae</taxon>
        <taxon>Klebsiella/Raoultella group</taxon>
        <taxon>Klebsiella</taxon>
    </lineage>
</organism>
<feature type="transmembrane region" description="Helical" evidence="1">
    <location>
        <begin position="51"/>
        <end position="75"/>
    </location>
</feature>
<dbReference type="AlphaFoldDB" id="A0AAP9R1A9"/>